<dbReference type="EMBL" id="JARPYI010000009">
    <property type="protein sequence ID" value="MDT2600985.1"/>
    <property type="molecule type" value="Genomic_DNA"/>
</dbReference>
<evidence type="ECO:0000313" key="1">
    <source>
        <dbReference type="EMBL" id="MDT2600985.1"/>
    </source>
</evidence>
<gene>
    <name evidence="1" type="ORF">P7D85_14455</name>
</gene>
<evidence type="ECO:0000313" key="2">
    <source>
        <dbReference type="Proteomes" id="UP001252875"/>
    </source>
</evidence>
<dbReference type="Proteomes" id="UP001252875">
    <property type="component" value="Unassembled WGS sequence"/>
</dbReference>
<dbReference type="RefSeq" id="WP_311822519.1">
    <property type="nucleotide sequence ID" value="NZ_JARPYH010000005.1"/>
</dbReference>
<accession>A0ABU3F1G9</accession>
<name>A0ABU3F1G9_9ENTE</name>
<organism evidence="1 2">
    <name type="scientific">Enterococcus hulanensis</name>
    <dbReference type="NCBI Taxonomy" id="2559929"/>
    <lineage>
        <taxon>Bacteria</taxon>
        <taxon>Bacillati</taxon>
        <taxon>Bacillota</taxon>
        <taxon>Bacilli</taxon>
        <taxon>Lactobacillales</taxon>
        <taxon>Enterococcaceae</taxon>
        <taxon>Enterococcus</taxon>
    </lineage>
</organism>
<comment type="caution">
    <text evidence="1">The sequence shown here is derived from an EMBL/GenBank/DDBJ whole genome shotgun (WGS) entry which is preliminary data.</text>
</comment>
<keyword evidence="2" id="KW-1185">Reference proteome</keyword>
<sequence>MDLYIEKDDLKTRMSSLGVLVQDVKVSNAVVESNRKRINGKNGNLFMGATHTEKKISVVGKYYVSDELQDELMKDRLNGIFADTEPYFITRMYSTGTLYDFERPGQKRGFDLFKPDRQRKYHYRYKVLLDGEIDYVFQGFSEAGLLYEISFTLVTADVPFGMTEPETIELSGKGGFIEYKGTAPCSQLEWPWLVQVTANSSPGTKFTVTIGDRTLSYEGKKSIVSGDVFLLEGSSFTLNGLNINDQTNLEYFVLKPSEQGFISYSTSMGNASIQLLNKVDFYR</sequence>
<protein>
    <submittedName>
        <fullName evidence="1">Phage tail family protein</fullName>
    </submittedName>
</protein>
<proteinExistence type="predicted"/>
<reference evidence="1 2" key="1">
    <citation type="submission" date="2023-03" db="EMBL/GenBank/DDBJ databases">
        <authorList>
            <person name="Shen W."/>
            <person name="Cai J."/>
        </authorList>
    </citation>
    <scope>NUCLEOTIDE SEQUENCE [LARGE SCALE GENOMIC DNA]</scope>
    <source>
        <strain evidence="1 2">D6-4</strain>
    </source>
</reference>